<accession>A0A2P2ILH5</accession>
<organism evidence="1">
    <name type="scientific">Rhizophora mucronata</name>
    <name type="common">Asiatic mangrove</name>
    <dbReference type="NCBI Taxonomy" id="61149"/>
    <lineage>
        <taxon>Eukaryota</taxon>
        <taxon>Viridiplantae</taxon>
        <taxon>Streptophyta</taxon>
        <taxon>Embryophyta</taxon>
        <taxon>Tracheophyta</taxon>
        <taxon>Spermatophyta</taxon>
        <taxon>Magnoliopsida</taxon>
        <taxon>eudicotyledons</taxon>
        <taxon>Gunneridae</taxon>
        <taxon>Pentapetalae</taxon>
        <taxon>rosids</taxon>
        <taxon>fabids</taxon>
        <taxon>Malpighiales</taxon>
        <taxon>Rhizophoraceae</taxon>
        <taxon>Rhizophora</taxon>
    </lineage>
</organism>
<reference evidence="1" key="1">
    <citation type="submission" date="2018-02" db="EMBL/GenBank/DDBJ databases">
        <title>Rhizophora mucronata_Transcriptome.</title>
        <authorList>
            <person name="Meera S.P."/>
            <person name="Sreeshan A."/>
            <person name="Augustine A."/>
        </authorList>
    </citation>
    <scope>NUCLEOTIDE SEQUENCE</scope>
    <source>
        <tissue evidence="1">Leaf</tissue>
    </source>
</reference>
<dbReference type="EMBL" id="GGEC01001542">
    <property type="protein sequence ID" value="MBW82025.1"/>
    <property type="molecule type" value="Transcribed_RNA"/>
</dbReference>
<protein>
    <submittedName>
        <fullName evidence="1">Putative mitochondrial protein AtMg00810-like</fullName>
    </submittedName>
</protein>
<proteinExistence type="predicted"/>
<evidence type="ECO:0000313" key="1">
    <source>
        <dbReference type="EMBL" id="MBW82025.1"/>
    </source>
</evidence>
<name>A0A2P2ILH5_RHIMU</name>
<sequence>MFYHPKIPFQNGYKLLVKRKNESQCQSWDYLKSVPEGILIYAWPQLLHCYTR</sequence>
<dbReference type="AlphaFoldDB" id="A0A2P2ILH5"/>